<gene>
    <name evidence="3" type="ordered locus">HNE_1218</name>
</gene>
<dbReference type="AlphaFoldDB" id="Q0C2V7"/>
<dbReference type="HOGENOM" id="CLU_962329_0_0_5"/>
<keyword evidence="4" id="KW-1185">Reference proteome</keyword>
<accession>Q0C2V7</accession>
<dbReference type="EMBL" id="CP000158">
    <property type="protein sequence ID" value="ABI76054.1"/>
    <property type="molecule type" value="Genomic_DNA"/>
</dbReference>
<reference evidence="3 4" key="1">
    <citation type="journal article" date="2006" name="J. Bacteriol.">
        <title>Comparative genomic evidence for a close relationship between the dimorphic prosthecate bacteria Hyphomonas neptunium and Caulobacter crescentus.</title>
        <authorList>
            <person name="Badger J.H."/>
            <person name="Hoover T.R."/>
            <person name="Brun Y.V."/>
            <person name="Weiner R.M."/>
            <person name="Laub M.T."/>
            <person name="Alexandre G."/>
            <person name="Mrazek J."/>
            <person name="Ren Q."/>
            <person name="Paulsen I.T."/>
            <person name="Nelson K.E."/>
            <person name="Khouri H.M."/>
            <person name="Radune D."/>
            <person name="Sosa J."/>
            <person name="Dodson R.J."/>
            <person name="Sullivan S.A."/>
            <person name="Rosovitz M.J."/>
            <person name="Madupu R."/>
            <person name="Brinkac L.M."/>
            <person name="Durkin A.S."/>
            <person name="Daugherty S.C."/>
            <person name="Kothari S.P."/>
            <person name="Giglio M.G."/>
            <person name="Zhou L."/>
            <person name="Haft D.H."/>
            <person name="Selengut J.D."/>
            <person name="Davidsen T.M."/>
            <person name="Yang Q."/>
            <person name="Zafar N."/>
            <person name="Ward N.L."/>
        </authorList>
    </citation>
    <scope>NUCLEOTIDE SEQUENCE [LARGE SCALE GENOMIC DNA]</scope>
    <source>
        <strain evidence="3 4">ATCC 15444</strain>
    </source>
</reference>
<feature type="transmembrane region" description="Helical" evidence="2">
    <location>
        <begin position="156"/>
        <end position="182"/>
    </location>
</feature>
<keyword evidence="2" id="KW-1133">Transmembrane helix</keyword>
<keyword evidence="2" id="KW-0472">Membrane</keyword>
<evidence type="ECO:0000313" key="3">
    <source>
        <dbReference type="EMBL" id="ABI76054.1"/>
    </source>
</evidence>
<feature type="region of interest" description="Disordered" evidence="1">
    <location>
        <begin position="28"/>
        <end position="51"/>
    </location>
</feature>
<feature type="transmembrane region" description="Helical" evidence="2">
    <location>
        <begin position="194"/>
        <end position="215"/>
    </location>
</feature>
<proteinExistence type="predicted"/>
<dbReference type="KEGG" id="hne:HNE_1218"/>
<feature type="region of interest" description="Disordered" evidence="1">
    <location>
        <begin position="1"/>
        <end position="20"/>
    </location>
</feature>
<protein>
    <recommendedName>
        <fullName evidence="5">Yip1 domain-containing protein</fullName>
    </recommendedName>
</protein>
<name>Q0C2V7_HYPNA</name>
<evidence type="ECO:0000313" key="4">
    <source>
        <dbReference type="Proteomes" id="UP000001959"/>
    </source>
</evidence>
<evidence type="ECO:0008006" key="5">
    <source>
        <dbReference type="Google" id="ProtNLM"/>
    </source>
</evidence>
<evidence type="ECO:0000256" key="1">
    <source>
        <dbReference type="SAM" id="MobiDB-lite"/>
    </source>
</evidence>
<keyword evidence="2" id="KW-0812">Transmembrane</keyword>
<evidence type="ECO:0000256" key="2">
    <source>
        <dbReference type="SAM" id="Phobius"/>
    </source>
</evidence>
<sequence>MRVDGRAFSGSAAPFSGAQPALHRPCPPYYRSRMDDTPPSSPAAKPAGYGDDDMTRASGWDALLDDLFGLNVRALATLWVSCTQPSKLFTAARDQNWLDRYTPSIRLVFSLIAVVVFLKFLWTNDASALFATSRQMFEDLALEFPGRDLDGATREYLAILLVTYPFTYFGIHALVSVFVNIWGKGTPLPVRIRLYFVTLIPVLLTGVVSTLLYAVMTVEQLNASILIVPLMVLGIYGAVLMSGLKPVYPSARRRMWRSGLGAGVMFGGDMAVSLLSSLWAVTWLYASAG</sequence>
<feature type="transmembrane region" description="Helical" evidence="2">
    <location>
        <begin position="221"/>
        <end position="241"/>
    </location>
</feature>
<organism evidence="3 4">
    <name type="scientific">Hyphomonas neptunium (strain ATCC 15444)</name>
    <dbReference type="NCBI Taxonomy" id="228405"/>
    <lineage>
        <taxon>Bacteria</taxon>
        <taxon>Pseudomonadati</taxon>
        <taxon>Pseudomonadota</taxon>
        <taxon>Alphaproteobacteria</taxon>
        <taxon>Hyphomonadales</taxon>
        <taxon>Hyphomonadaceae</taxon>
        <taxon>Hyphomonas</taxon>
    </lineage>
</organism>
<feature type="transmembrane region" description="Helical" evidence="2">
    <location>
        <begin position="105"/>
        <end position="122"/>
    </location>
</feature>
<dbReference type="Proteomes" id="UP000001959">
    <property type="component" value="Chromosome"/>
</dbReference>
<feature type="compositionally biased region" description="Low complexity" evidence="1">
    <location>
        <begin position="7"/>
        <end position="20"/>
    </location>
</feature>
<dbReference type="STRING" id="228405.HNE_1218"/>
<feature type="transmembrane region" description="Helical" evidence="2">
    <location>
        <begin position="262"/>
        <end position="286"/>
    </location>
</feature>